<protein>
    <submittedName>
        <fullName evidence="2">Uncharacterized protein</fullName>
    </submittedName>
</protein>
<evidence type="ECO:0000313" key="2">
    <source>
        <dbReference type="WBParaSite" id="jg4517"/>
    </source>
</evidence>
<dbReference type="WBParaSite" id="jg4517">
    <property type="protein sequence ID" value="jg4517"/>
    <property type="gene ID" value="jg4517"/>
</dbReference>
<dbReference type="Proteomes" id="UP000887574">
    <property type="component" value="Unplaced"/>
</dbReference>
<proteinExistence type="predicted"/>
<keyword evidence="1" id="KW-1185">Reference proteome</keyword>
<evidence type="ECO:0000313" key="1">
    <source>
        <dbReference type="Proteomes" id="UP000887574"/>
    </source>
</evidence>
<organism evidence="1 2">
    <name type="scientific">Ditylenchus dipsaci</name>
    <dbReference type="NCBI Taxonomy" id="166011"/>
    <lineage>
        <taxon>Eukaryota</taxon>
        <taxon>Metazoa</taxon>
        <taxon>Ecdysozoa</taxon>
        <taxon>Nematoda</taxon>
        <taxon>Chromadorea</taxon>
        <taxon>Rhabditida</taxon>
        <taxon>Tylenchina</taxon>
        <taxon>Tylenchomorpha</taxon>
        <taxon>Sphaerularioidea</taxon>
        <taxon>Anguinidae</taxon>
        <taxon>Anguininae</taxon>
        <taxon>Ditylenchus</taxon>
    </lineage>
</organism>
<sequence>MNKNDTVITHWVKIAKKNFNDEKFSEWMDVTHAYGVFQHSQKQIPLTEDLYRAQAALLNALLTYHLDLSAAKYGEKDCRSYVDNKIETYLRHLDSLIAHSCTLEKTASLDELQKLVKCLLYTRVGDYLMGWLKFVLEDLMQAMSNHKLSSLLFKHINSNSSSKSSPLPDVSFIASDVSHRIAGGWQFMPLDMDKLLPLAWTSSLNHNHFFRRLIWILNQEEISEFDHYPFLNRTLAQQFSLYPESLDMPCCPENLSLMDLKVYLFRVSKVVSLSSKNSDVVYPWTISPKPTSQQANVWNSIVAMCSGLQLQLNQIIGLTNGLEQIRLQSAIPSDKVNLAQTMTYLESVANELIDVNCQKIYIELAERYANAVLSAMDAVQSNTRTSNLQTKPLFPSKTTSVVLDDELADLANVFLAKRLYNAKCYRAAEERLMEVSQRSNQMDIVCKLLASIYDKLAGNEQLNVKPKQEEVNGQRIPNLLRPSCSRKGSLSHGFLFSVMKITESENHESKREGYSSPKAKEVREEYVQELFQKNESREVEAVDLSSSNEPDSDLSFASALSDIQDQPNNVSASSGTMISNSQNGLQEMEELNKNILKCIKHNELLIKFINSQSGPAIDFSHLQGINHRAAQQSSCAQLLDEMKVKVLEDPRKKHQVCVAKFSKNNDVYELHVTDSANCALTKLYVLNAGFRFQIISKLTVRFINLVHEGNLQKPMF</sequence>
<dbReference type="AlphaFoldDB" id="A0A915ECV7"/>
<reference evidence="2" key="1">
    <citation type="submission" date="2022-11" db="UniProtKB">
        <authorList>
            <consortium name="WormBaseParasite"/>
        </authorList>
    </citation>
    <scope>IDENTIFICATION</scope>
</reference>
<name>A0A915ECV7_9BILA</name>
<accession>A0A915ECV7</accession>